<feature type="domain" description="GH26" evidence="6">
    <location>
        <begin position="1"/>
        <end position="307"/>
    </location>
</feature>
<dbReference type="Proteomes" id="UP000444174">
    <property type="component" value="Unassembled WGS sequence"/>
</dbReference>
<comment type="caution">
    <text evidence="7">The sequence shown here is derived from an EMBL/GenBank/DDBJ whole genome shotgun (WGS) entry which is preliminary data.</text>
</comment>
<keyword evidence="5" id="KW-0732">Signal</keyword>
<comment type="similarity">
    <text evidence="1 4">Belongs to the glycosyl hydrolase 26 family.</text>
</comment>
<evidence type="ECO:0000256" key="4">
    <source>
        <dbReference type="PROSITE-ProRule" id="PRU01100"/>
    </source>
</evidence>
<dbReference type="InterPro" id="IPR000805">
    <property type="entry name" value="Glyco_hydro_26"/>
</dbReference>
<proteinExistence type="inferred from homology"/>
<evidence type="ECO:0000313" key="7">
    <source>
        <dbReference type="EMBL" id="MQQ09335.1"/>
    </source>
</evidence>
<gene>
    <name evidence="7" type="ORF">GFB49_12785</name>
</gene>
<dbReference type="GO" id="GO:0016985">
    <property type="term" value="F:mannan endo-1,4-beta-mannosidase activity"/>
    <property type="evidence" value="ECO:0007669"/>
    <property type="project" value="InterPro"/>
</dbReference>
<feature type="active site" description="Proton donor" evidence="4">
    <location>
        <position position="138"/>
    </location>
</feature>
<feature type="chain" id="PRO_5032899115" evidence="5">
    <location>
        <begin position="31"/>
        <end position="308"/>
    </location>
</feature>
<dbReference type="EMBL" id="WIBF01000007">
    <property type="protein sequence ID" value="MQQ09335.1"/>
    <property type="molecule type" value="Genomic_DNA"/>
</dbReference>
<dbReference type="RefSeq" id="WP_153216273.1">
    <property type="nucleotide sequence ID" value="NZ_WIBF01000007.1"/>
</dbReference>
<dbReference type="AlphaFoldDB" id="A0A843YI34"/>
<evidence type="ECO:0000256" key="3">
    <source>
        <dbReference type="ARBA" id="ARBA00023295"/>
    </source>
</evidence>
<keyword evidence="2 4" id="KW-0378">Hydrolase</keyword>
<evidence type="ECO:0000256" key="2">
    <source>
        <dbReference type="ARBA" id="ARBA00022801"/>
    </source>
</evidence>
<keyword evidence="8" id="KW-1185">Reference proteome</keyword>
<organism evidence="7 8">
    <name type="scientific">Tritonibacter litoralis</name>
    <dbReference type="NCBI Taxonomy" id="2662264"/>
    <lineage>
        <taxon>Bacteria</taxon>
        <taxon>Pseudomonadati</taxon>
        <taxon>Pseudomonadota</taxon>
        <taxon>Alphaproteobacteria</taxon>
        <taxon>Rhodobacterales</taxon>
        <taxon>Paracoccaceae</taxon>
        <taxon>Tritonibacter</taxon>
    </lineage>
</organism>
<evidence type="ECO:0000256" key="5">
    <source>
        <dbReference type="SAM" id="SignalP"/>
    </source>
</evidence>
<dbReference type="PROSITE" id="PS51764">
    <property type="entry name" value="GH26"/>
    <property type="match status" value="1"/>
</dbReference>
<dbReference type="PANTHER" id="PTHR40079">
    <property type="entry name" value="MANNAN ENDO-1,4-BETA-MANNOSIDASE E-RELATED"/>
    <property type="match status" value="1"/>
</dbReference>
<dbReference type="GO" id="GO:0006080">
    <property type="term" value="P:substituted mannan metabolic process"/>
    <property type="evidence" value="ECO:0007669"/>
    <property type="project" value="InterPro"/>
</dbReference>
<evidence type="ECO:0000256" key="1">
    <source>
        <dbReference type="ARBA" id="ARBA00007754"/>
    </source>
</evidence>
<protein>
    <submittedName>
        <fullName evidence="7">Beta-mannosidase</fullName>
    </submittedName>
</protein>
<feature type="signal peptide" evidence="5">
    <location>
        <begin position="1"/>
        <end position="30"/>
    </location>
</feature>
<accession>A0A843YI34</accession>
<evidence type="ECO:0000259" key="6">
    <source>
        <dbReference type="PROSITE" id="PS51764"/>
    </source>
</evidence>
<keyword evidence="3 4" id="KW-0326">Glycosidase</keyword>
<dbReference type="SUPFAM" id="SSF51445">
    <property type="entry name" value="(Trans)glycosidases"/>
    <property type="match status" value="1"/>
</dbReference>
<feature type="active site" description="Nucleophile" evidence="4">
    <location>
        <position position="242"/>
    </location>
</feature>
<dbReference type="Gene3D" id="3.20.20.80">
    <property type="entry name" value="Glycosidases"/>
    <property type="match status" value="1"/>
</dbReference>
<dbReference type="Pfam" id="PF02156">
    <property type="entry name" value="Glyco_hydro_26"/>
    <property type="match status" value="1"/>
</dbReference>
<dbReference type="InterPro" id="IPR017853">
    <property type="entry name" value="GH"/>
</dbReference>
<dbReference type="PANTHER" id="PTHR40079:SF4">
    <property type="entry name" value="GH26 DOMAIN-CONTAINING PROTEIN-RELATED"/>
    <property type="match status" value="1"/>
</dbReference>
<sequence>MAQTDCSDLNRDWLAALLISFALLASPASAAPPGQLPFGVYDPGGSFSDDPDVQIEHLFLPWEDVFLPSLLQADEYAKDRNRAILVTIEPWTWTRSERNTAAVLTEGIFSGEYDGNVRAICDTLAEFDSPVTIRWAQEMEDQSGQFIWAQWEPETYVDAFQRVVDLCRESSDAFDYMWSPLGYENLQEYFPGEDYVDVIGLSVFGLQPWEQQILGAEQSFSEILAPRYERALEFNLPIVVAELGYVGDSSYVEKWNADVRQDIADFPALQAVIYFNQKEVYPWPDDFGLPDWRFPNNDLGAKQAELGE</sequence>
<name>A0A843YI34_9RHOB</name>
<reference evidence="7 8" key="1">
    <citation type="submission" date="2019-10" db="EMBL/GenBank/DDBJ databases">
        <title>Epibacterium sp. nov., isolated from seawater.</title>
        <authorList>
            <person name="Zhang X."/>
            <person name="Li N."/>
        </authorList>
    </citation>
    <scope>NUCLEOTIDE SEQUENCE [LARGE SCALE GENOMIC DNA]</scope>
    <source>
        <strain evidence="7 8">SM1979</strain>
    </source>
</reference>
<evidence type="ECO:0000313" key="8">
    <source>
        <dbReference type="Proteomes" id="UP000444174"/>
    </source>
</evidence>
<dbReference type="InterPro" id="IPR022790">
    <property type="entry name" value="GH26_dom"/>
</dbReference>